<sequence length="123" mass="13541">MLPKSLEYPRNNCFAYSSAWCSIISAILLRKGSLNFGDVRNDAQQKLEAQSPLARSNQVKGNYLLLAVNYEAKLVCVVKAASLAKDLGVKSAGRRSVLPLRTYFHILPLVLSISLSIQTNQTT</sequence>
<keyword evidence="2" id="KW-1185">Reference proteome</keyword>
<comment type="caution">
    <text evidence="1">The sequence shown here is derived from an EMBL/GenBank/DDBJ whole genome shotgun (WGS) entry which is preliminary data.</text>
</comment>
<dbReference type="EMBL" id="JBEUSY010000380">
    <property type="protein sequence ID" value="KAL1235184.1"/>
    <property type="molecule type" value="Genomic_DNA"/>
</dbReference>
<gene>
    <name evidence="1" type="ORF">TSPI_07097</name>
</gene>
<protein>
    <submittedName>
        <fullName evidence="1">ABC transporter C family member</fullName>
    </submittedName>
</protein>
<proteinExistence type="predicted"/>
<reference evidence="1 2" key="1">
    <citation type="submission" date="2024-07" db="EMBL/GenBank/DDBJ databases">
        <title>Enhanced genomic and transcriptomic resources for Trichinella pseudospiralis and T. spiralis underpin the discovery of pronounced molecular differences between stages and species.</title>
        <authorList>
            <person name="Pasi K.K."/>
            <person name="La Rosa G."/>
            <person name="Gomez-Morales M.A."/>
            <person name="Tosini F."/>
            <person name="Sumanam S."/>
            <person name="Young N.D."/>
            <person name="Chang B.C."/>
            <person name="Robin G.B."/>
        </authorList>
    </citation>
    <scope>NUCLEOTIDE SEQUENCE [LARGE SCALE GENOMIC DNA]</scope>
    <source>
        <strain evidence="1">ISS534</strain>
    </source>
</reference>
<dbReference type="Proteomes" id="UP001558632">
    <property type="component" value="Unassembled WGS sequence"/>
</dbReference>
<name>A0ABR3KER4_TRISP</name>
<accession>A0ABR3KER4</accession>
<evidence type="ECO:0000313" key="1">
    <source>
        <dbReference type="EMBL" id="KAL1235184.1"/>
    </source>
</evidence>
<organism evidence="1 2">
    <name type="scientific">Trichinella spiralis</name>
    <name type="common">Trichina worm</name>
    <dbReference type="NCBI Taxonomy" id="6334"/>
    <lineage>
        <taxon>Eukaryota</taxon>
        <taxon>Metazoa</taxon>
        <taxon>Ecdysozoa</taxon>
        <taxon>Nematoda</taxon>
        <taxon>Enoplea</taxon>
        <taxon>Dorylaimia</taxon>
        <taxon>Trichinellida</taxon>
        <taxon>Trichinellidae</taxon>
        <taxon>Trichinella</taxon>
    </lineage>
</organism>
<evidence type="ECO:0000313" key="2">
    <source>
        <dbReference type="Proteomes" id="UP001558632"/>
    </source>
</evidence>